<feature type="domain" description="Peptidase M1 leukotriene A4 hydrolase/aminopeptidase C-terminal" evidence="10">
    <location>
        <begin position="514"/>
        <end position="658"/>
    </location>
</feature>
<dbReference type="SUPFAM" id="SSF48371">
    <property type="entry name" value="ARM repeat"/>
    <property type="match status" value="1"/>
</dbReference>
<evidence type="ECO:0000256" key="4">
    <source>
        <dbReference type="ARBA" id="ARBA00022801"/>
    </source>
</evidence>
<keyword evidence="3 8" id="KW-0479">Metal-binding</keyword>
<evidence type="ECO:0000256" key="1">
    <source>
        <dbReference type="ARBA" id="ARBA00010136"/>
    </source>
</evidence>
<evidence type="ECO:0000256" key="9">
    <source>
        <dbReference type="SAM" id="MobiDB-lite"/>
    </source>
</evidence>
<dbReference type="SUPFAM" id="SSF55486">
    <property type="entry name" value="Metalloproteases ('zincins'), catalytic domain"/>
    <property type="match status" value="1"/>
</dbReference>
<dbReference type="Proteomes" id="UP000265200">
    <property type="component" value="Chromosome 13"/>
</dbReference>
<dbReference type="Gene3D" id="1.10.390.10">
    <property type="entry name" value="Neutral Protease Domain 2"/>
    <property type="match status" value="1"/>
</dbReference>
<dbReference type="InterPro" id="IPR015211">
    <property type="entry name" value="Peptidase_M1_C"/>
</dbReference>
<accession>A0A3P9HVW7</accession>
<dbReference type="PANTHER" id="PTHR45726:SF2">
    <property type="entry name" value="AMINOPEPTIDASE RNPEPL1"/>
    <property type="match status" value="1"/>
</dbReference>
<dbReference type="InterPro" id="IPR014782">
    <property type="entry name" value="Peptidase_M1_dom"/>
</dbReference>
<evidence type="ECO:0000313" key="12">
    <source>
        <dbReference type="Proteomes" id="UP000265200"/>
    </source>
</evidence>
<feature type="binding site" evidence="8">
    <location>
        <position position="339"/>
    </location>
    <ligand>
        <name>Zn(2+)</name>
        <dbReference type="ChEBI" id="CHEBI:29105"/>
        <note>catalytic</note>
    </ligand>
</feature>
<name>A0A3P9HVW7_ORYLA</name>
<evidence type="ECO:0000256" key="6">
    <source>
        <dbReference type="ARBA" id="ARBA00023049"/>
    </source>
</evidence>
<proteinExistence type="inferred from homology"/>
<feature type="binding site" evidence="8">
    <location>
        <position position="343"/>
    </location>
    <ligand>
        <name>Zn(2+)</name>
        <dbReference type="ChEBI" id="CHEBI:29105"/>
        <note>catalytic</note>
    </ligand>
</feature>
<reference evidence="11 12" key="2">
    <citation type="submission" date="2017-04" db="EMBL/GenBank/DDBJ databases">
        <title>CpG methylation of centromeres and impact of large insertions on vertebrate speciation.</title>
        <authorList>
            <person name="Ichikawa K."/>
            <person name="Yoshimura J."/>
            <person name="Morishita S."/>
        </authorList>
    </citation>
    <scope>NUCLEOTIDE SEQUENCE</scope>
    <source>
        <strain evidence="11 12">HSOK</strain>
    </source>
</reference>
<evidence type="ECO:0000313" key="11">
    <source>
        <dbReference type="Ensembl" id="ENSORLP00015011793.1"/>
    </source>
</evidence>
<evidence type="ECO:0000256" key="7">
    <source>
        <dbReference type="PIRSR" id="PIRSR634015-1"/>
    </source>
</evidence>
<dbReference type="PANTHER" id="PTHR45726">
    <property type="entry name" value="LEUKOTRIENE A-4 HYDROLASE"/>
    <property type="match status" value="1"/>
</dbReference>
<organism evidence="11 12">
    <name type="scientific">Oryzias latipes</name>
    <name type="common">Japanese rice fish</name>
    <name type="synonym">Japanese killifish</name>
    <dbReference type="NCBI Taxonomy" id="8090"/>
    <lineage>
        <taxon>Eukaryota</taxon>
        <taxon>Metazoa</taxon>
        <taxon>Chordata</taxon>
        <taxon>Craniata</taxon>
        <taxon>Vertebrata</taxon>
        <taxon>Euteleostomi</taxon>
        <taxon>Actinopterygii</taxon>
        <taxon>Neopterygii</taxon>
        <taxon>Teleostei</taxon>
        <taxon>Neoteleostei</taxon>
        <taxon>Acanthomorphata</taxon>
        <taxon>Ovalentaria</taxon>
        <taxon>Atherinomorphae</taxon>
        <taxon>Beloniformes</taxon>
        <taxon>Adrianichthyidae</taxon>
        <taxon>Oryziinae</taxon>
        <taxon>Oryzias</taxon>
    </lineage>
</organism>
<dbReference type="Pfam" id="PF01433">
    <property type="entry name" value="Peptidase_M1"/>
    <property type="match status" value="1"/>
</dbReference>
<dbReference type="PRINTS" id="PR00756">
    <property type="entry name" value="ALADIPTASE"/>
</dbReference>
<evidence type="ECO:0000256" key="2">
    <source>
        <dbReference type="ARBA" id="ARBA00022670"/>
    </source>
</evidence>
<evidence type="ECO:0000256" key="8">
    <source>
        <dbReference type="PIRSR" id="PIRSR634015-3"/>
    </source>
</evidence>
<dbReference type="Pfam" id="PF09127">
    <property type="entry name" value="Leuk-A4-hydro_C"/>
    <property type="match status" value="1"/>
</dbReference>
<feature type="active site" description="Proton acceptor" evidence="7">
    <location>
        <position position="340"/>
    </location>
</feature>
<keyword evidence="6" id="KW-0482">Metalloprotease</keyword>
<dbReference type="AlphaFoldDB" id="A0A3P9HVW7"/>
<dbReference type="InterPro" id="IPR042097">
    <property type="entry name" value="Aminopeptidase_N-like_N_sf"/>
</dbReference>
<dbReference type="InterPro" id="IPR027268">
    <property type="entry name" value="Peptidase_M4/M1_CTD_sf"/>
</dbReference>
<feature type="binding site" evidence="8">
    <location>
        <position position="362"/>
    </location>
    <ligand>
        <name>Zn(2+)</name>
        <dbReference type="ChEBI" id="CHEBI:29105"/>
        <note>catalytic</note>
    </ligand>
</feature>
<dbReference type="SMART" id="SM01263">
    <property type="entry name" value="Leuk-A4-hydro_C"/>
    <property type="match status" value="1"/>
</dbReference>
<dbReference type="InterPro" id="IPR016024">
    <property type="entry name" value="ARM-type_fold"/>
</dbReference>
<sequence length="711" mass="79160">MAELHQTPTSLCCCRKSLPVPRAQNAGGSERAPVGPEPRARRRPQVDVASASNFSCFQLHHFHLDLWLNFAAKEMSGWLVLDLVPVQLGISTLVLDSHPSLLIHSIDCKTPEEDGHTEPVSLTYRVDPFTDYGSGLSISLPDTKPGKKIQITVRYTTTDGPAIWWLDPELTCGGARPLVFTQGHPVCNRSLFPCFDTPAVKSTYTAAVRVPDGVTVLMSASQSWFSEQDRVFHFSMDFPVPSYLVALVAGELEHEDVGPRSRVWAEPCLLAAAAKRLDGGLERWLAVAEELFGPYLWGRCDIVFLPPAFPIVAMENPCLTFIIASILESSDFLLIDVIHEIAHGWFGNAVTNATWEEMWLSEGLATYAQRRITTQAYGEAFTCLETVVRLDALHRQLRLLGDNNPVSKLQVQFEPGVNPSTLMNLFTYEKGFCFVSYLSELSGDVKRFDRFLKDYISEFQFQSVGAQDLIEFFLRYFPELQAAAVTQREGMEFDRWLSGCGAPPFEPDLSAGGALIGPVQDLCNVWRCADPPTPQTLSAHDLSGWSTFQVVLFLDRMLDQTPLPRDVMASFSRSYSPLFDVLNAEVQIRWLQMVVRNTFYPELPRVRAFLQKHTSRMYTVPLYEDLVTGVMKCVAVEVFYQTQRRLHPNLRRTLQQILFQNGLVPTNQSCPPLPGTPFSPPGSSQPAVPAATTTAAGKTAAMALLDVNVSA</sequence>
<dbReference type="InterPro" id="IPR049980">
    <property type="entry name" value="LTA4H_cat"/>
</dbReference>
<keyword evidence="5 8" id="KW-0862">Zinc</keyword>
<dbReference type="FunFam" id="1.10.390.10:FF:000003">
    <property type="entry name" value="Leukotriene A(4) hydrolase"/>
    <property type="match status" value="1"/>
</dbReference>
<dbReference type="GO" id="GO:0008237">
    <property type="term" value="F:metallopeptidase activity"/>
    <property type="evidence" value="ECO:0007669"/>
    <property type="project" value="UniProtKB-KW"/>
</dbReference>
<dbReference type="GO" id="GO:0006508">
    <property type="term" value="P:proteolysis"/>
    <property type="evidence" value="ECO:0007669"/>
    <property type="project" value="UniProtKB-KW"/>
</dbReference>
<evidence type="ECO:0000259" key="10">
    <source>
        <dbReference type="SMART" id="SM01263"/>
    </source>
</evidence>
<evidence type="ECO:0000256" key="5">
    <source>
        <dbReference type="ARBA" id="ARBA00022833"/>
    </source>
</evidence>
<dbReference type="FunFam" id="3.30.2010.30:FF:000001">
    <property type="entry name" value="Leukotriene A(4) hydrolase"/>
    <property type="match status" value="1"/>
</dbReference>
<reference evidence="11" key="4">
    <citation type="submission" date="2025-09" db="UniProtKB">
        <authorList>
            <consortium name="Ensembl"/>
        </authorList>
    </citation>
    <scope>IDENTIFICATION</scope>
    <source>
        <strain evidence="11">HSOK</strain>
    </source>
</reference>
<comment type="cofactor">
    <cofactor evidence="8">
        <name>Zn(2+)</name>
        <dbReference type="ChEBI" id="CHEBI:29105"/>
    </cofactor>
    <text evidence="8">Binds 1 zinc ion per subunit.</text>
</comment>
<dbReference type="CDD" id="cd09599">
    <property type="entry name" value="M1_LTA4H"/>
    <property type="match status" value="1"/>
</dbReference>
<dbReference type="GO" id="GO:0008270">
    <property type="term" value="F:zinc ion binding"/>
    <property type="evidence" value="ECO:0007669"/>
    <property type="project" value="InterPro"/>
</dbReference>
<dbReference type="Ensembl" id="ENSORLT00015018732.1">
    <property type="protein sequence ID" value="ENSORLP00015011793.1"/>
    <property type="gene ID" value="ENSORLG00015012628.1"/>
</dbReference>
<feature type="active site" description="Proton donor" evidence="7">
    <location>
        <position position="428"/>
    </location>
</feature>
<dbReference type="Gene3D" id="2.60.40.1730">
    <property type="entry name" value="tricorn interacting facor f3 domain"/>
    <property type="match status" value="1"/>
</dbReference>
<keyword evidence="2" id="KW-0645">Protease</keyword>
<dbReference type="Gene3D" id="3.30.2010.30">
    <property type="match status" value="1"/>
</dbReference>
<feature type="region of interest" description="Disordered" evidence="9">
    <location>
        <begin position="23"/>
        <end position="45"/>
    </location>
</feature>
<dbReference type="Pfam" id="PF17900">
    <property type="entry name" value="Peptidase_M1_N"/>
    <property type="match status" value="1"/>
</dbReference>
<dbReference type="InterPro" id="IPR001930">
    <property type="entry name" value="Peptidase_M1"/>
</dbReference>
<evidence type="ECO:0000256" key="3">
    <source>
        <dbReference type="ARBA" id="ARBA00022723"/>
    </source>
</evidence>
<reference evidence="11" key="3">
    <citation type="submission" date="2025-08" db="UniProtKB">
        <authorList>
            <consortium name="Ensembl"/>
        </authorList>
    </citation>
    <scope>IDENTIFICATION</scope>
    <source>
        <strain evidence="11">HSOK</strain>
    </source>
</reference>
<keyword evidence="4" id="KW-0378">Hydrolase</keyword>
<dbReference type="InterPro" id="IPR038502">
    <property type="entry name" value="M1_LTA-4_hydro/amino_C_sf"/>
</dbReference>
<protein>
    <submittedName>
        <fullName evidence="11">Arginyl aminopeptidase like 1</fullName>
    </submittedName>
</protein>
<reference key="1">
    <citation type="journal article" date="2007" name="Nature">
        <title>The medaka draft genome and insights into vertebrate genome evolution.</title>
        <authorList>
            <person name="Kasahara M."/>
            <person name="Naruse K."/>
            <person name="Sasaki S."/>
            <person name="Nakatani Y."/>
            <person name="Qu W."/>
            <person name="Ahsan B."/>
            <person name="Yamada T."/>
            <person name="Nagayasu Y."/>
            <person name="Doi K."/>
            <person name="Kasai Y."/>
            <person name="Jindo T."/>
            <person name="Kobayashi D."/>
            <person name="Shimada A."/>
            <person name="Toyoda A."/>
            <person name="Kuroki Y."/>
            <person name="Fujiyama A."/>
            <person name="Sasaki T."/>
            <person name="Shimizu A."/>
            <person name="Asakawa S."/>
            <person name="Shimizu N."/>
            <person name="Hashimoto S."/>
            <person name="Yang J."/>
            <person name="Lee Y."/>
            <person name="Matsushima K."/>
            <person name="Sugano S."/>
            <person name="Sakaizumi M."/>
            <person name="Narita T."/>
            <person name="Ohishi K."/>
            <person name="Haga S."/>
            <person name="Ohta F."/>
            <person name="Nomoto H."/>
            <person name="Nogata K."/>
            <person name="Morishita T."/>
            <person name="Endo T."/>
            <person name="Shin-I T."/>
            <person name="Takeda H."/>
            <person name="Morishita S."/>
            <person name="Kohara Y."/>
        </authorList>
    </citation>
    <scope>NUCLEOTIDE SEQUENCE [LARGE SCALE GENOMIC DNA]</scope>
    <source>
        <strain>Hd-rR</strain>
    </source>
</reference>
<dbReference type="SUPFAM" id="SSF63737">
    <property type="entry name" value="Leukotriene A4 hydrolase N-terminal domain"/>
    <property type="match status" value="1"/>
</dbReference>
<comment type="similarity">
    <text evidence="1">Belongs to the peptidase M1 family.</text>
</comment>
<dbReference type="InterPro" id="IPR034015">
    <property type="entry name" value="M1_LTA4H"/>
</dbReference>
<dbReference type="InterPro" id="IPR045357">
    <property type="entry name" value="Aminopeptidase_N-like_N"/>
</dbReference>
<dbReference type="Gene3D" id="1.25.40.320">
    <property type="entry name" value="Peptidase M1, leukotriene A4 hydrolase/aminopeptidase C-terminal domain"/>
    <property type="match status" value="1"/>
</dbReference>